<dbReference type="InterPro" id="IPR002347">
    <property type="entry name" value="SDR_fam"/>
</dbReference>
<evidence type="ECO:0000313" key="4">
    <source>
        <dbReference type="EMBL" id="MCX2936837.1"/>
    </source>
</evidence>
<dbReference type="InterPro" id="IPR036291">
    <property type="entry name" value="NAD(P)-bd_dom_sf"/>
</dbReference>
<dbReference type="Proteomes" id="UP001300745">
    <property type="component" value="Unassembled WGS sequence"/>
</dbReference>
<proteinExistence type="inferred from homology"/>
<protein>
    <submittedName>
        <fullName evidence="4">SDR family NAD(P)-dependent oxidoreductase</fullName>
    </submittedName>
</protein>
<dbReference type="EMBL" id="JAPJDO010000006">
    <property type="protein sequence ID" value="MCX2936837.1"/>
    <property type="molecule type" value="Genomic_DNA"/>
</dbReference>
<dbReference type="PANTHER" id="PTHR45024:SF2">
    <property type="entry name" value="SCP2 DOMAIN-CONTAINING PROTEIN"/>
    <property type="match status" value="1"/>
</dbReference>
<dbReference type="InterPro" id="IPR020904">
    <property type="entry name" value="Sc_DH/Rdtase_CS"/>
</dbReference>
<comment type="caution">
    <text evidence="4">The sequence shown here is derived from an EMBL/GenBank/DDBJ whole genome shotgun (WGS) entry which is preliminary data.</text>
</comment>
<evidence type="ECO:0000256" key="1">
    <source>
        <dbReference type="ARBA" id="ARBA00006484"/>
    </source>
</evidence>
<dbReference type="InterPro" id="IPR051687">
    <property type="entry name" value="Peroxisomal_Beta-Oxidation"/>
</dbReference>
<comment type="similarity">
    <text evidence="1 3">Belongs to the short-chain dehydrogenases/reductases (SDR) family.</text>
</comment>
<evidence type="ECO:0000313" key="5">
    <source>
        <dbReference type="Proteomes" id="UP001300745"/>
    </source>
</evidence>
<dbReference type="Pfam" id="PF00106">
    <property type="entry name" value="adh_short"/>
    <property type="match status" value="1"/>
</dbReference>
<dbReference type="PRINTS" id="PR00081">
    <property type="entry name" value="GDHRDH"/>
</dbReference>
<dbReference type="PROSITE" id="PS00061">
    <property type="entry name" value="ADH_SHORT"/>
    <property type="match status" value="1"/>
</dbReference>
<dbReference type="PANTHER" id="PTHR45024">
    <property type="entry name" value="DEHYDROGENASES, SHORT CHAIN"/>
    <property type="match status" value="1"/>
</dbReference>
<dbReference type="SUPFAM" id="SSF51735">
    <property type="entry name" value="NAD(P)-binding Rossmann-fold domains"/>
    <property type="match status" value="1"/>
</dbReference>
<gene>
    <name evidence="4" type="ORF">ORI27_09005</name>
</gene>
<sequence>MIDFTDQVAIVTGAGRGLGRLYALDFARRGAAVVVNDVGSTMRGDGVDTGVADSVVREITNAGGRAVASYDSVDTAEGGAAIVDAAVGSFGRLDAVVSNAGIFGSVAFEDLSHDAWTRMLRVHLDGGFHVSQPAYRVMKANGGGRFVFISSSAGVFGQPMEAHYAAAKAGLIGLTNVIAIEGEAHGILANSVLPTGFSRMVTETVGDEKFLTESGFMRAIRPELVVPLVVYLASTSCTFSHRTYSACAGRYARAFIGLSEGWLADHDAAPAAEDIDEHLGQISATESFIVPTSIVDEVLEVCDRLGVSAMPGGAEVEFPEPHK</sequence>
<keyword evidence="5" id="KW-1185">Reference proteome</keyword>
<dbReference type="PRINTS" id="PR00080">
    <property type="entry name" value="SDRFAMILY"/>
</dbReference>
<dbReference type="Gene3D" id="3.40.50.720">
    <property type="entry name" value="NAD(P)-binding Rossmann-like Domain"/>
    <property type="match status" value="1"/>
</dbReference>
<keyword evidence="2" id="KW-0560">Oxidoreductase</keyword>
<reference evidence="4 5" key="1">
    <citation type="submission" date="2022-11" db="EMBL/GenBank/DDBJ databases">
        <title>Mycobacterium sp. nov.</title>
        <authorList>
            <person name="Papic B."/>
            <person name="Spicic S."/>
            <person name="Duvnjak S."/>
        </authorList>
    </citation>
    <scope>NUCLEOTIDE SEQUENCE [LARGE SCALE GENOMIC DNA]</scope>
    <source>
        <strain evidence="4 5">CVI_P4</strain>
    </source>
</reference>
<organism evidence="4 5">
    <name type="scientific">Mycobacterium pinniadriaticum</name>
    <dbReference type="NCBI Taxonomy" id="2994102"/>
    <lineage>
        <taxon>Bacteria</taxon>
        <taxon>Bacillati</taxon>
        <taxon>Actinomycetota</taxon>
        <taxon>Actinomycetes</taxon>
        <taxon>Mycobacteriales</taxon>
        <taxon>Mycobacteriaceae</taxon>
        <taxon>Mycobacterium</taxon>
    </lineage>
</organism>
<evidence type="ECO:0000256" key="2">
    <source>
        <dbReference type="ARBA" id="ARBA00023002"/>
    </source>
</evidence>
<evidence type="ECO:0000256" key="3">
    <source>
        <dbReference type="RuleBase" id="RU000363"/>
    </source>
</evidence>
<name>A0ABT3SBT7_9MYCO</name>
<accession>A0ABT3SBT7</accession>
<dbReference type="RefSeq" id="WP_265996399.1">
    <property type="nucleotide sequence ID" value="NZ_JAPJDN010000006.1"/>
</dbReference>